<dbReference type="EC" id="3.1.3.-" evidence="12"/>
<organism evidence="12">
    <name type="scientific">bioreactor metagenome</name>
    <dbReference type="NCBI Taxonomy" id="1076179"/>
    <lineage>
        <taxon>unclassified sequences</taxon>
        <taxon>metagenomes</taxon>
        <taxon>ecological metagenomes</taxon>
    </lineage>
</organism>
<dbReference type="InterPro" id="IPR006674">
    <property type="entry name" value="HD_domain"/>
</dbReference>
<keyword evidence="7" id="KW-0692">RNA repair</keyword>
<dbReference type="Pfam" id="PF01743">
    <property type="entry name" value="PolyA_pol"/>
    <property type="match status" value="1"/>
</dbReference>
<dbReference type="NCBIfam" id="TIGR00277">
    <property type="entry name" value="HDIG"/>
    <property type="match status" value="1"/>
</dbReference>
<proteinExistence type="predicted"/>
<dbReference type="InterPro" id="IPR003607">
    <property type="entry name" value="HD/PDEase_dom"/>
</dbReference>
<evidence type="ECO:0000256" key="8">
    <source>
        <dbReference type="ARBA" id="ARBA00022840"/>
    </source>
</evidence>
<sequence length="498" mass="56929">MRQPSVQLTHIKITIERTLTTAHYYVSLHPMFKEFLLHKVFDIIHRQAVEKSLRCYVVGGYVRDIILERPSWDVDVVVEGDGIELAEFVASQLSPKPKVSVFKNFGTAHFVYDHTEWEFVGARSESYRRNSRNPEVLPATIEEDMLRRDFTINAMAVSLGSDFGELLDPFDGQSDLKKGIIRTPRDPHITFSDDPLRMFRAVRFASRFDFKIDESAFNSIRDNVGRIGIVAPERISEELNKILMHKKPSAGFFLLDRCGLLQPVLPELSALKGVENMNGVMHKENFTHTLMVVDNVAAVSDSLWLRWAALLHDIGKAPTKKYDKTRGWTFHGHDAVGQRMVLKVFKRLHLPQNEKMNYVAKIVGLHLRPISLVEDGVTDSALRRLIFEAGDDLEDLLIHAEADITSANKQKVKLYLHNFTDLRTKLAETEEKDRIRNFQPPVSGEEIMEFFGLEPSREVGIIKNAIKDAILDGVIHNDRDEAWQLMLEKGRQLGLKPR</sequence>
<dbReference type="GO" id="GO:0003723">
    <property type="term" value="F:RNA binding"/>
    <property type="evidence" value="ECO:0007669"/>
    <property type="project" value="UniProtKB-KW"/>
</dbReference>
<name>A0A644WXK5_9ZZZZ</name>
<dbReference type="Gene3D" id="1.10.3090.10">
    <property type="entry name" value="cca-adding enzyme, domain 2"/>
    <property type="match status" value="1"/>
</dbReference>
<evidence type="ECO:0000256" key="10">
    <source>
        <dbReference type="ARBA" id="ARBA00022884"/>
    </source>
</evidence>
<dbReference type="InterPro" id="IPR006675">
    <property type="entry name" value="HDIG_dom"/>
</dbReference>
<dbReference type="InterPro" id="IPR043519">
    <property type="entry name" value="NT_sf"/>
</dbReference>
<keyword evidence="2" id="KW-0808">Transferase</keyword>
<dbReference type="GO" id="GO:0042245">
    <property type="term" value="P:RNA repair"/>
    <property type="evidence" value="ECO:0007669"/>
    <property type="project" value="UniProtKB-KW"/>
</dbReference>
<dbReference type="GO" id="GO:0016779">
    <property type="term" value="F:nucleotidyltransferase activity"/>
    <property type="evidence" value="ECO:0007669"/>
    <property type="project" value="UniProtKB-KW"/>
</dbReference>
<evidence type="ECO:0000256" key="1">
    <source>
        <dbReference type="ARBA" id="ARBA00001946"/>
    </source>
</evidence>
<protein>
    <submittedName>
        <fullName evidence="12">Multifunctional CCA protein</fullName>
        <ecNumber evidence="12">3.1.3.-</ecNumber>
    </submittedName>
</protein>
<evidence type="ECO:0000313" key="12">
    <source>
        <dbReference type="EMBL" id="MPM08218.1"/>
    </source>
</evidence>
<dbReference type="Gene3D" id="3.30.460.10">
    <property type="entry name" value="Beta Polymerase, domain 2"/>
    <property type="match status" value="1"/>
</dbReference>
<keyword evidence="6" id="KW-0547">Nucleotide-binding</keyword>
<evidence type="ECO:0000259" key="11">
    <source>
        <dbReference type="SMART" id="SM00471"/>
    </source>
</evidence>
<dbReference type="InterPro" id="IPR032828">
    <property type="entry name" value="PolyA_RNA-bd"/>
</dbReference>
<reference evidence="12" key="1">
    <citation type="submission" date="2019-08" db="EMBL/GenBank/DDBJ databases">
        <authorList>
            <person name="Kucharzyk K."/>
            <person name="Murdoch R.W."/>
            <person name="Higgins S."/>
            <person name="Loffler F."/>
        </authorList>
    </citation>
    <scope>NUCLEOTIDE SEQUENCE</scope>
</reference>
<dbReference type="GO" id="GO:0008033">
    <property type="term" value="P:tRNA processing"/>
    <property type="evidence" value="ECO:0007669"/>
    <property type="project" value="UniProtKB-KW"/>
</dbReference>
<dbReference type="CDD" id="cd05398">
    <property type="entry name" value="NT_ClassII-CCAase"/>
    <property type="match status" value="1"/>
</dbReference>
<evidence type="ECO:0000256" key="2">
    <source>
        <dbReference type="ARBA" id="ARBA00022679"/>
    </source>
</evidence>
<feature type="domain" description="HD/PDEase" evidence="11">
    <location>
        <begin position="281"/>
        <end position="417"/>
    </location>
</feature>
<keyword evidence="4" id="KW-0548">Nucleotidyltransferase</keyword>
<evidence type="ECO:0000256" key="5">
    <source>
        <dbReference type="ARBA" id="ARBA00022723"/>
    </source>
</evidence>
<dbReference type="PANTHER" id="PTHR47545">
    <property type="entry name" value="MULTIFUNCTIONAL CCA PROTEIN"/>
    <property type="match status" value="1"/>
</dbReference>
<keyword evidence="10" id="KW-0694">RNA-binding</keyword>
<evidence type="ECO:0000256" key="3">
    <source>
        <dbReference type="ARBA" id="ARBA00022694"/>
    </source>
</evidence>
<keyword evidence="8" id="KW-0067">ATP-binding</keyword>
<dbReference type="PANTHER" id="PTHR47545:SF1">
    <property type="entry name" value="MULTIFUNCTIONAL CCA PROTEIN"/>
    <property type="match status" value="1"/>
</dbReference>
<keyword evidence="9" id="KW-0460">Magnesium</keyword>
<evidence type="ECO:0000256" key="9">
    <source>
        <dbReference type="ARBA" id="ARBA00022842"/>
    </source>
</evidence>
<dbReference type="GO" id="GO:0016787">
    <property type="term" value="F:hydrolase activity"/>
    <property type="evidence" value="ECO:0007669"/>
    <property type="project" value="UniProtKB-KW"/>
</dbReference>
<dbReference type="SMART" id="SM00471">
    <property type="entry name" value="HDc"/>
    <property type="match status" value="1"/>
</dbReference>
<gene>
    <name evidence="12" type="primary">cca_21</name>
    <name evidence="12" type="ORF">SDC9_54530</name>
</gene>
<evidence type="ECO:0000256" key="6">
    <source>
        <dbReference type="ARBA" id="ARBA00022741"/>
    </source>
</evidence>
<comment type="cofactor">
    <cofactor evidence="1">
        <name>Mg(2+)</name>
        <dbReference type="ChEBI" id="CHEBI:18420"/>
    </cofactor>
</comment>
<keyword evidence="5" id="KW-0479">Metal-binding</keyword>
<dbReference type="Pfam" id="PF12627">
    <property type="entry name" value="PolyA_pol_RNAbd"/>
    <property type="match status" value="1"/>
</dbReference>
<dbReference type="GO" id="GO:0046872">
    <property type="term" value="F:metal ion binding"/>
    <property type="evidence" value="ECO:0007669"/>
    <property type="project" value="UniProtKB-KW"/>
</dbReference>
<keyword evidence="3" id="KW-0819">tRNA processing</keyword>
<comment type="caution">
    <text evidence="12">The sequence shown here is derived from an EMBL/GenBank/DDBJ whole genome shotgun (WGS) entry which is preliminary data.</text>
</comment>
<dbReference type="CDD" id="cd00077">
    <property type="entry name" value="HDc"/>
    <property type="match status" value="1"/>
</dbReference>
<keyword evidence="12" id="KW-0378">Hydrolase</keyword>
<dbReference type="InterPro" id="IPR002646">
    <property type="entry name" value="PolA_pol_head_dom"/>
</dbReference>
<dbReference type="GO" id="GO:0005524">
    <property type="term" value="F:ATP binding"/>
    <property type="evidence" value="ECO:0007669"/>
    <property type="project" value="UniProtKB-KW"/>
</dbReference>
<evidence type="ECO:0000256" key="7">
    <source>
        <dbReference type="ARBA" id="ARBA00022800"/>
    </source>
</evidence>
<dbReference type="EMBL" id="VSSQ01001426">
    <property type="protein sequence ID" value="MPM08218.1"/>
    <property type="molecule type" value="Genomic_DNA"/>
</dbReference>
<dbReference type="SUPFAM" id="SSF81891">
    <property type="entry name" value="Poly A polymerase C-terminal region-like"/>
    <property type="match status" value="1"/>
</dbReference>
<dbReference type="Pfam" id="PF01966">
    <property type="entry name" value="HD"/>
    <property type="match status" value="1"/>
</dbReference>
<dbReference type="SUPFAM" id="SSF81301">
    <property type="entry name" value="Nucleotidyltransferase"/>
    <property type="match status" value="1"/>
</dbReference>
<dbReference type="InterPro" id="IPR050124">
    <property type="entry name" value="tRNA_CCA-adding_enzyme"/>
</dbReference>
<evidence type="ECO:0000256" key="4">
    <source>
        <dbReference type="ARBA" id="ARBA00022695"/>
    </source>
</evidence>
<dbReference type="AlphaFoldDB" id="A0A644WXK5"/>
<accession>A0A644WXK5</accession>